<evidence type="ECO:0000256" key="5">
    <source>
        <dbReference type="ARBA" id="ARBA00023015"/>
    </source>
</evidence>
<sequence length="166" mass="19565">MTTESWRKHFEFSPCDKDRTNAFCALCKKNYKDQRGIYSNFLKHLKRAHQHEYNQIFNDGNECSNEKENFTNDDQTEFNLATTENKQNRLDSSITKNLIISCNLPFNLVRSTGFRNFMKDCNVKHEPISSKKIKRDVIPSFKNSVHKVIDEKLKNISYMTLTVDAW</sequence>
<keyword evidence="12" id="KW-1185">Reference proteome</keyword>
<dbReference type="Pfam" id="PF02892">
    <property type="entry name" value="zf-BED"/>
    <property type="match status" value="1"/>
</dbReference>
<dbReference type="AlphaFoldDB" id="A0A815MK53"/>
<evidence type="ECO:0000256" key="8">
    <source>
        <dbReference type="PROSITE-ProRule" id="PRU00027"/>
    </source>
</evidence>
<evidence type="ECO:0000256" key="1">
    <source>
        <dbReference type="ARBA" id="ARBA00004123"/>
    </source>
</evidence>
<dbReference type="EMBL" id="CAJNOJ010000378">
    <property type="protein sequence ID" value="CAF1424387.1"/>
    <property type="molecule type" value="Genomic_DNA"/>
</dbReference>
<dbReference type="InterPro" id="IPR003656">
    <property type="entry name" value="Znf_BED"/>
</dbReference>
<evidence type="ECO:0000256" key="4">
    <source>
        <dbReference type="ARBA" id="ARBA00022833"/>
    </source>
</evidence>
<keyword evidence="6" id="KW-0804">Transcription</keyword>
<name>A0A815MK53_ADIRI</name>
<keyword evidence="2" id="KW-0479">Metal-binding</keyword>
<evidence type="ECO:0000313" key="12">
    <source>
        <dbReference type="Proteomes" id="UP000663828"/>
    </source>
</evidence>
<organism evidence="10 13">
    <name type="scientific">Adineta ricciae</name>
    <name type="common">Rotifer</name>
    <dbReference type="NCBI Taxonomy" id="249248"/>
    <lineage>
        <taxon>Eukaryota</taxon>
        <taxon>Metazoa</taxon>
        <taxon>Spiralia</taxon>
        <taxon>Gnathifera</taxon>
        <taxon>Rotifera</taxon>
        <taxon>Eurotatoria</taxon>
        <taxon>Bdelloidea</taxon>
        <taxon>Adinetida</taxon>
        <taxon>Adinetidae</taxon>
        <taxon>Adineta</taxon>
    </lineage>
</organism>
<keyword evidence="4" id="KW-0862">Zinc</keyword>
<comment type="caution">
    <text evidence="10">The sequence shown here is derived from an EMBL/GenBank/DDBJ whole genome shotgun (WGS) entry which is preliminary data.</text>
</comment>
<dbReference type="InterPro" id="IPR052035">
    <property type="entry name" value="ZnF_BED_domain_contain"/>
</dbReference>
<dbReference type="PANTHER" id="PTHR46481">
    <property type="entry name" value="ZINC FINGER BED DOMAIN-CONTAINING PROTEIN 4"/>
    <property type="match status" value="1"/>
</dbReference>
<proteinExistence type="predicted"/>
<feature type="domain" description="BED-type" evidence="9">
    <location>
        <begin position="1"/>
        <end position="56"/>
    </location>
</feature>
<evidence type="ECO:0000256" key="7">
    <source>
        <dbReference type="ARBA" id="ARBA00023242"/>
    </source>
</evidence>
<dbReference type="GO" id="GO:0008270">
    <property type="term" value="F:zinc ion binding"/>
    <property type="evidence" value="ECO:0007669"/>
    <property type="project" value="UniProtKB-KW"/>
</dbReference>
<reference evidence="10" key="1">
    <citation type="submission" date="2021-02" db="EMBL/GenBank/DDBJ databases">
        <authorList>
            <person name="Nowell W R."/>
        </authorList>
    </citation>
    <scope>NUCLEOTIDE SEQUENCE</scope>
</reference>
<dbReference type="GO" id="GO:0005634">
    <property type="term" value="C:nucleus"/>
    <property type="evidence" value="ECO:0007669"/>
    <property type="project" value="UniProtKB-SubCell"/>
</dbReference>
<gene>
    <name evidence="10" type="ORF">EDS130_LOCUS37743</name>
    <name evidence="11" type="ORF">XAT740_LOCUS59209</name>
</gene>
<comment type="subcellular location">
    <subcellularLocation>
        <location evidence="1">Nucleus</location>
    </subcellularLocation>
</comment>
<evidence type="ECO:0000313" key="11">
    <source>
        <dbReference type="EMBL" id="CAF1673875.1"/>
    </source>
</evidence>
<evidence type="ECO:0000256" key="3">
    <source>
        <dbReference type="ARBA" id="ARBA00022771"/>
    </source>
</evidence>
<dbReference type="PROSITE" id="PS50808">
    <property type="entry name" value="ZF_BED"/>
    <property type="match status" value="1"/>
</dbReference>
<keyword evidence="5" id="KW-0805">Transcription regulation</keyword>
<dbReference type="PANTHER" id="PTHR46481:SF10">
    <property type="entry name" value="ZINC FINGER BED DOMAIN-CONTAINING PROTEIN 39"/>
    <property type="match status" value="1"/>
</dbReference>
<dbReference type="Proteomes" id="UP000663828">
    <property type="component" value="Unassembled WGS sequence"/>
</dbReference>
<keyword evidence="7" id="KW-0539">Nucleus</keyword>
<evidence type="ECO:0000259" key="9">
    <source>
        <dbReference type="PROSITE" id="PS50808"/>
    </source>
</evidence>
<dbReference type="EMBL" id="CAJNOR010013544">
    <property type="protein sequence ID" value="CAF1673875.1"/>
    <property type="molecule type" value="Genomic_DNA"/>
</dbReference>
<keyword evidence="3 8" id="KW-0863">Zinc-finger</keyword>
<dbReference type="GO" id="GO:0003677">
    <property type="term" value="F:DNA binding"/>
    <property type="evidence" value="ECO:0007669"/>
    <property type="project" value="InterPro"/>
</dbReference>
<accession>A0A815MK53</accession>
<evidence type="ECO:0000313" key="10">
    <source>
        <dbReference type="EMBL" id="CAF1424387.1"/>
    </source>
</evidence>
<dbReference type="Proteomes" id="UP000663852">
    <property type="component" value="Unassembled WGS sequence"/>
</dbReference>
<dbReference type="OrthoDB" id="10057873at2759"/>
<evidence type="ECO:0000256" key="6">
    <source>
        <dbReference type="ARBA" id="ARBA00023163"/>
    </source>
</evidence>
<evidence type="ECO:0000313" key="13">
    <source>
        <dbReference type="Proteomes" id="UP000663852"/>
    </source>
</evidence>
<evidence type="ECO:0000256" key="2">
    <source>
        <dbReference type="ARBA" id="ARBA00022723"/>
    </source>
</evidence>
<protein>
    <recommendedName>
        <fullName evidence="9">BED-type domain-containing protein</fullName>
    </recommendedName>
</protein>